<dbReference type="PANTHER" id="PTHR31672">
    <property type="entry name" value="BNACNNG10540D PROTEIN"/>
    <property type="match status" value="1"/>
</dbReference>
<dbReference type="AlphaFoldDB" id="A0A2C9W349"/>
<dbReference type="Pfam" id="PF08268">
    <property type="entry name" value="FBA_3"/>
    <property type="match status" value="1"/>
</dbReference>
<dbReference type="PANTHER" id="PTHR31672:SF13">
    <property type="entry name" value="F-BOX PROTEIN CPR30-LIKE"/>
    <property type="match status" value="1"/>
</dbReference>
<evidence type="ECO:0000259" key="1">
    <source>
        <dbReference type="Pfam" id="PF00646"/>
    </source>
</evidence>
<reference evidence="3" key="1">
    <citation type="submission" date="2016-02" db="EMBL/GenBank/DDBJ databases">
        <title>WGS assembly of Manihot esculenta.</title>
        <authorList>
            <person name="Bredeson J.V."/>
            <person name="Prochnik S.E."/>
            <person name="Lyons J.B."/>
            <person name="Schmutz J."/>
            <person name="Grimwood J."/>
            <person name="Vrebalov J."/>
            <person name="Bart R.S."/>
            <person name="Amuge T."/>
            <person name="Ferguson M.E."/>
            <person name="Green R."/>
            <person name="Putnam N."/>
            <person name="Stites J."/>
            <person name="Rounsley S."/>
            <person name="Rokhsar D.S."/>
        </authorList>
    </citation>
    <scope>NUCLEOTIDE SEQUENCE [LARGE SCALE GENOMIC DNA]</scope>
    <source>
        <tissue evidence="3">Leaf</tissue>
    </source>
</reference>
<evidence type="ECO:0000313" key="3">
    <source>
        <dbReference type="EMBL" id="OAY52869.1"/>
    </source>
</evidence>
<dbReference type="STRING" id="3983.A0A2C9W349"/>
<dbReference type="OrthoDB" id="851737at2759"/>
<dbReference type="Pfam" id="PF00646">
    <property type="entry name" value="F-box"/>
    <property type="match status" value="1"/>
</dbReference>
<dbReference type="SUPFAM" id="SSF81383">
    <property type="entry name" value="F-box domain"/>
    <property type="match status" value="1"/>
</dbReference>
<gene>
    <name evidence="3" type="ORF">MANES_04G117600</name>
</gene>
<organism evidence="3">
    <name type="scientific">Manihot esculenta</name>
    <name type="common">Cassava</name>
    <name type="synonym">Jatropha manihot</name>
    <dbReference type="NCBI Taxonomy" id="3983"/>
    <lineage>
        <taxon>Eukaryota</taxon>
        <taxon>Viridiplantae</taxon>
        <taxon>Streptophyta</taxon>
        <taxon>Embryophyta</taxon>
        <taxon>Tracheophyta</taxon>
        <taxon>Spermatophyta</taxon>
        <taxon>Magnoliopsida</taxon>
        <taxon>eudicotyledons</taxon>
        <taxon>Gunneridae</taxon>
        <taxon>Pentapetalae</taxon>
        <taxon>rosids</taxon>
        <taxon>fabids</taxon>
        <taxon>Malpighiales</taxon>
        <taxon>Euphorbiaceae</taxon>
        <taxon>Crotonoideae</taxon>
        <taxon>Manihoteae</taxon>
        <taxon>Manihot</taxon>
    </lineage>
</organism>
<feature type="domain" description="F-box associated beta-propeller type 3" evidence="2">
    <location>
        <begin position="84"/>
        <end position="248"/>
    </location>
</feature>
<dbReference type="InterPro" id="IPR013187">
    <property type="entry name" value="F-box-assoc_dom_typ3"/>
</dbReference>
<name>A0A2C9W349_MANES</name>
<dbReference type="InterPro" id="IPR001810">
    <property type="entry name" value="F-box_dom"/>
</dbReference>
<dbReference type="EMBL" id="CM004390">
    <property type="protein sequence ID" value="OAY52869.1"/>
    <property type="molecule type" value="Genomic_DNA"/>
</dbReference>
<dbReference type="InterPro" id="IPR050796">
    <property type="entry name" value="SCF_F-box_component"/>
</dbReference>
<accession>A0A2C9W349</accession>
<proteinExistence type="predicted"/>
<feature type="domain" description="F-box" evidence="1">
    <location>
        <begin position="5"/>
        <end position="39"/>
    </location>
</feature>
<dbReference type="InterPro" id="IPR017451">
    <property type="entry name" value="F-box-assoc_interact_dom"/>
</dbReference>
<dbReference type="NCBIfam" id="TIGR01640">
    <property type="entry name" value="F_box_assoc_1"/>
    <property type="match status" value="1"/>
</dbReference>
<evidence type="ECO:0000259" key="2">
    <source>
        <dbReference type="Pfam" id="PF08268"/>
    </source>
</evidence>
<sequence>MKFDYDLFMEILCLLPVETLLRFRCLSKTCRFCIDTPEFINLHLNRSIKTNTNRNIIIHELEPKGSIYMINLDSLKSDRCPVELHMHRHGSDLQFYGDVVGSCNGLLPVYNGEGMVLWNPATRKHKTLPRFWGHCYGDYKMLLGFGYDAINDDYKVIVMIQHYMENNIRVLVYSLKLNSLTRVENLLGYSIIRTFRINADSYNKLGGVLVGGSLHWVVNLKGNIEDRVILAFGVVDEKLSELPKPEMESGDISLYVEEIGGRLLICRWYTNFILCS</sequence>
<dbReference type="InterPro" id="IPR036047">
    <property type="entry name" value="F-box-like_dom_sf"/>
</dbReference>
<protein>
    <submittedName>
        <fullName evidence="3">Uncharacterized protein</fullName>
    </submittedName>
</protein>